<dbReference type="Proteomes" id="UP000648482">
    <property type="component" value="Unassembled WGS sequence"/>
</dbReference>
<evidence type="ECO:0000313" key="4">
    <source>
        <dbReference type="EMBL" id="MBE0361054.1"/>
    </source>
</evidence>
<dbReference type="InterPro" id="IPR036942">
    <property type="entry name" value="Beta-barrel_TonB_sf"/>
</dbReference>
<accession>A0ABR9E394</accession>
<reference evidence="4 5" key="1">
    <citation type="submission" date="2015-06" db="EMBL/GenBank/DDBJ databases">
        <title>Genome sequence of Pseudoalteromonas aliena.</title>
        <authorList>
            <person name="Xie B.-B."/>
            <person name="Rong J.-C."/>
            <person name="Qin Q.-L."/>
            <person name="Zhang Y.-Z."/>
        </authorList>
    </citation>
    <scope>NUCLEOTIDE SEQUENCE [LARGE SCALE GENOMIC DNA]</scope>
    <source>
        <strain evidence="4 5">SW19</strain>
    </source>
</reference>
<evidence type="ECO:0000256" key="2">
    <source>
        <dbReference type="ARBA" id="ARBA00023136"/>
    </source>
</evidence>
<comment type="caution">
    <text evidence="4">The sequence shown here is derived from an EMBL/GenBank/DDBJ whole genome shotgun (WGS) entry which is preliminary data.</text>
</comment>
<evidence type="ECO:0000313" key="5">
    <source>
        <dbReference type="Proteomes" id="UP000648482"/>
    </source>
</evidence>
<dbReference type="SUPFAM" id="SSF56935">
    <property type="entry name" value="Porins"/>
    <property type="match status" value="1"/>
</dbReference>
<sequence>MTLNNATLLYSNDNSETFIDFQTSYKFTDPLTMLLQVNNLTDKPTQNYFGTKQRTGTTEYFGRQFYFGFTYSH</sequence>
<keyword evidence="5" id="KW-1185">Reference proteome</keyword>
<dbReference type="Gene3D" id="2.40.170.20">
    <property type="entry name" value="TonB-dependent receptor, beta-barrel domain"/>
    <property type="match status" value="1"/>
</dbReference>
<comment type="subcellular location">
    <subcellularLocation>
        <location evidence="1">Cell outer membrane</location>
    </subcellularLocation>
</comment>
<name>A0ABR9E394_9GAMM</name>
<evidence type="ECO:0008006" key="6">
    <source>
        <dbReference type="Google" id="ProtNLM"/>
    </source>
</evidence>
<evidence type="ECO:0000256" key="1">
    <source>
        <dbReference type="ARBA" id="ARBA00004442"/>
    </source>
</evidence>
<evidence type="ECO:0000256" key="3">
    <source>
        <dbReference type="ARBA" id="ARBA00023237"/>
    </source>
</evidence>
<gene>
    <name evidence="4" type="ORF">PALI_a3149</name>
</gene>
<dbReference type="EMBL" id="AQGU01000028">
    <property type="protein sequence ID" value="MBE0361054.1"/>
    <property type="molecule type" value="Genomic_DNA"/>
</dbReference>
<keyword evidence="3" id="KW-0998">Cell outer membrane</keyword>
<proteinExistence type="predicted"/>
<keyword evidence="2" id="KW-0472">Membrane</keyword>
<protein>
    <recommendedName>
        <fullName evidence="6">TonB-dependent receptor-like beta-barrel domain-containing protein</fullName>
    </recommendedName>
</protein>
<organism evidence="4 5">
    <name type="scientific">Pseudoalteromonas aliena SW19</name>
    <dbReference type="NCBI Taxonomy" id="1314866"/>
    <lineage>
        <taxon>Bacteria</taxon>
        <taxon>Pseudomonadati</taxon>
        <taxon>Pseudomonadota</taxon>
        <taxon>Gammaproteobacteria</taxon>
        <taxon>Alteromonadales</taxon>
        <taxon>Pseudoalteromonadaceae</taxon>
        <taxon>Pseudoalteromonas</taxon>
    </lineage>
</organism>